<dbReference type="AlphaFoldDB" id="A0A7K1LF39"/>
<evidence type="ECO:0000256" key="2">
    <source>
        <dbReference type="ARBA" id="ARBA00022475"/>
    </source>
</evidence>
<evidence type="ECO:0000313" key="10">
    <source>
        <dbReference type="Proteomes" id="UP000462152"/>
    </source>
</evidence>
<feature type="transmembrane region" description="Helical" evidence="7">
    <location>
        <begin position="97"/>
        <end position="115"/>
    </location>
</feature>
<name>A0A7K1LF39_9MICC</name>
<dbReference type="PROSITE" id="PS50850">
    <property type="entry name" value="MFS"/>
    <property type="match status" value="1"/>
</dbReference>
<feature type="transmembrane region" description="Helical" evidence="7">
    <location>
        <begin position="395"/>
        <end position="414"/>
    </location>
</feature>
<dbReference type="PANTHER" id="PTHR43124:SF3">
    <property type="entry name" value="CHLORAMPHENICOL EFFLUX PUMP RV0191"/>
    <property type="match status" value="1"/>
</dbReference>
<dbReference type="Gene3D" id="1.20.1250.20">
    <property type="entry name" value="MFS general substrate transporter like domains"/>
    <property type="match status" value="1"/>
</dbReference>
<comment type="caution">
    <text evidence="9">The sequence shown here is derived from an EMBL/GenBank/DDBJ whole genome shotgun (WGS) entry which is preliminary data.</text>
</comment>
<dbReference type="GO" id="GO:0022857">
    <property type="term" value="F:transmembrane transporter activity"/>
    <property type="evidence" value="ECO:0007669"/>
    <property type="project" value="InterPro"/>
</dbReference>
<keyword evidence="5 7" id="KW-0472">Membrane</keyword>
<comment type="subcellular location">
    <subcellularLocation>
        <location evidence="1">Cell membrane</location>
        <topology evidence="1">Multi-pass membrane protein</topology>
    </subcellularLocation>
</comment>
<keyword evidence="2" id="KW-1003">Cell membrane</keyword>
<dbReference type="InterPro" id="IPR011701">
    <property type="entry name" value="MFS"/>
</dbReference>
<protein>
    <submittedName>
        <fullName evidence="9">MFS transporter</fullName>
    </submittedName>
</protein>
<evidence type="ECO:0000256" key="3">
    <source>
        <dbReference type="ARBA" id="ARBA00022692"/>
    </source>
</evidence>
<evidence type="ECO:0000256" key="4">
    <source>
        <dbReference type="ARBA" id="ARBA00022989"/>
    </source>
</evidence>
<feature type="transmembrane region" description="Helical" evidence="7">
    <location>
        <begin position="266"/>
        <end position="290"/>
    </location>
</feature>
<feature type="transmembrane region" description="Helical" evidence="7">
    <location>
        <begin position="227"/>
        <end position="246"/>
    </location>
</feature>
<feature type="transmembrane region" description="Helical" evidence="7">
    <location>
        <begin position="73"/>
        <end position="90"/>
    </location>
</feature>
<dbReference type="Proteomes" id="UP000462152">
    <property type="component" value="Unassembled WGS sequence"/>
</dbReference>
<keyword evidence="10" id="KW-1185">Reference proteome</keyword>
<dbReference type="Pfam" id="PF07690">
    <property type="entry name" value="MFS_1"/>
    <property type="match status" value="1"/>
</dbReference>
<feature type="transmembrane region" description="Helical" evidence="7">
    <location>
        <begin position="33"/>
        <end position="53"/>
    </location>
</feature>
<feature type="transmembrane region" description="Helical" evidence="7">
    <location>
        <begin position="365"/>
        <end position="389"/>
    </location>
</feature>
<sequence>MTGRTRTPKQGRPMNQASTTDASLNDAAIATRIWPLLGACALGLVPFTIYSNFLVDITRNSGHDATLMGSLRGVGGVAALLVGLTCAPLLDRVPRRSAVIWSLLLLAAACVVGLVGPVWAWALFCLLVGAATSVLNPAASAMAADRFDDESTSGRAATQVSAVMTLTAVLSAPLLAGPAVWWGWRGDLIATAVLCSALAMALFLARPASAEHSTADRNGPGTGYLRSFRIASTLASVPMLLAASALRTAAFMGQLAYLAVLYDERFHLGAGVFSLVWTLSGLSFFLGNWFGGFAIRRADNPVVTAIAGAVAAMVGAVAVLVLFLTDHLPAALLATAALGVSHAVLAAAMTTLLVRQSGGHRGTVLGLNGAGQSLGVCLGASVAGLGAMAWGWHGAGFVLAGLTAGACFASLAAARRLNVEYRRERS</sequence>
<feature type="domain" description="Major facilitator superfamily (MFS) profile" evidence="8">
    <location>
        <begin position="237"/>
        <end position="426"/>
    </location>
</feature>
<evidence type="ECO:0000313" key="9">
    <source>
        <dbReference type="EMBL" id="MUN53703.1"/>
    </source>
</evidence>
<dbReference type="InterPro" id="IPR050189">
    <property type="entry name" value="MFS_Efflux_Transporters"/>
</dbReference>
<accession>A0A7K1LF39</accession>
<proteinExistence type="predicted"/>
<evidence type="ECO:0000256" key="1">
    <source>
        <dbReference type="ARBA" id="ARBA00004651"/>
    </source>
</evidence>
<feature type="transmembrane region" description="Helical" evidence="7">
    <location>
        <begin position="330"/>
        <end position="353"/>
    </location>
</feature>
<keyword evidence="4 7" id="KW-1133">Transmembrane helix</keyword>
<dbReference type="InterPro" id="IPR020846">
    <property type="entry name" value="MFS_dom"/>
</dbReference>
<dbReference type="EMBL" id="WOGT01000001">
    <property type="protein sequence ID" value="MUN53703.1"/>
    <property type="molecule type" value="Genomic_DNA"/>
</dbReference>
<dbReference type="SUPFAM" id="SSF103473">
    <property type="entry name" value="MFS general substrate transporter"/>
    <property type="match status" value="1"/>
</dbReference>
<evidence type="ECO:0000256" key="7">
    <source>
        <dbReference type="SAM" id="Phobius"/>
    </source>
</evidence>
<evidence type="ECO:0000256" key="5">
    <source>
        <dbReference type="ARBA" id="ARBA00023136"/>
    </source>
</evidence>
<reference evidence="9 10" key="1">
    <citation type="submission" date="2019-12" db="EMBL/GenBank/DDBJ databases">
        <authorList>
            <person name="Li J."/>
            <person name="Shi Y."/>
            <person name="Xu G."/>
            <person name="Xiao D."/>
            <person name="Ran X."/>
        </authorList>
    </citation>
    <scope>NUCLEOTIDE SEQUENCE [LARGE SCALE GENOMIC DNA]</scope>
    <source>
        <strain evidence="9 10">JCM 15915</strain>
    </source>
</reference>
<evidence type="ECO:0000259" key="8">
    <source>
        <dbReference type="PROSITE" id="PS50850"/>
    </source>
</evidence>
<dbReference type="GO" id="GO:0005886">
    <property type="term" value="C:plasma membrane"/>
    <property type="evidence" value="ECO:0007669"/>
    <property type="project" value="UniProtKB-SubCell"/>
</dbReference>
<dbReference type="InterPro" id="IPR036259">
    <property type="entry name" value="MFS_trans_sf"/>
</dbReference>
<dbReference type="PANTHER" id="PTHR43124">
    <property type="entry name" value="PURINE EFFLUX PUMP PBUE"/>
    <property type="match status" value="1"/>
</dbReference>
<feature type="transmembrane region" description="Helical" evidence="7">
    <location>
        <begin position="302"/>
        <end position="324"/>
    </location>
</feature>
<gene>
    <name evidence="9" type="ORF">GMA10_00400</name>
</gene>
<evidence type="ECO:0000256" key="6">
    <source>
        <dbReference type="SAM" id="MobiDB-lite"/>
    </source>
</evidence>
<feature type="transmembrane region" description="Helical" evidence="7">
    <location>
        <begin position="188"/>
        <end position="206"/>
    </location>
</feature>
<keyword evidence="3 7" id="KW-0812">Transmembrane</keyword>
<feature type="transmembrane region" description="Helical" evidence="7">
    <location>
        <begin position="121"/>
        <end position="139"/>
    </location>
</feature>
<organism evidence="9 10">
    <name type="scientific">Rothia koreensis</name>
    <dbReference type="NCBI Taxonomy" id="592378"/>
    <lineage>
        <taxon>Bacteria</taxon>
        <taxon>Bacillati</taxon>
        <taxon>Actinomycetota</taxon>
        <taxon>Actinomycetes</taxon>
        <taxon>Micrococcales</taxon>
        <taxon>Micrococcaceae</taxon>
        <taxon>Rothia</taxon>
    </lineage>
</organism>
<feature type="region of interest" description="Disordered" evidence="6">
    <location>
        <begin position="1"/>
        <end position="20"/>
    </location>
</feature>
<feature type="transmembrane region" description="Helical" evidence="7">
    <location>
        <begin position="160"/>
        <end position="182"/>
    </location>
</feature>